<feature type="non-terminal residue" evidence="1">
    <location>
        <position position="1"/>
    </location>
</feature>
<dbReference type="Proteomes" id="UP000292052">
    <property type="component" value="Unassembled WGS sequence"/>
</dbReference>
<gene>
    <name evidence="1" type="ORF">BDFB_011574</name>
</gene>
<sequence length="161" mass="17250">SSTYSLKAKASLSRIFTLGRNDRCSTVLITLYNWEVATDNGSSDLVLSDRIKNRSRSTTFFANPYQISSYIVNMGGALVVTQLSLDGSNSQPEDGTNWFCKCAYATDEVVSIVTVRSRGQGQDAAPQCTGAEPKSQHACINSGQLPDFFGTPFDGTAGSLG</sequence>
<accession>A0A482W2L0</accession>
<proteinExistence type="predicted"/>
<feature type="non-terminal residue" evidence="1">
    <location>
        <position position="161"/>
    </location>
</feature>
<name>A0A482W2L0_ASBVE</name>
<protein>
    <submittedName>
        <fullName evidence="1">Uncharacterized protein</fullName>
    </submittedName>
</protein>
<keyword evidence="2" id="KW-1185">Reference proteome</keyword>
<dbReference type="EMBL" id="QDEB01034777">
    <property type="protein sequence ID" value="RZC39411.1"/>
    <property type="molecule type" value="Genomic_DNA"/>
</dbReference>
<evidence type="ECO:0000313" key="2">
    <source>
        <dbReference type="Proteomes" id="UP000292052"/>
    </source>
</evidence>
<evidence type="ECO:0000313" key="1">
    <source>
        <dbReference type="EMBL" id="RZC39411.1"/>
    </source>
</evidence>
<reference evidence="1 2" key="1">
    <citation type="submission" date="2017-03" db="EMBL/GenBank/DDBJ databases">
        <title>Genome of the blue death feigning beetle - Asbolus verrucosus.</title>
        <authorList>
            <person name="Rider S.D."/>
        </authorList>
    </citation>
    <scope>NUCLEOTIDE SEQUENCE [LARGE SCALE GENOMIC DNA]</scope>
    <source>
        <strain evidence="1">Butters</strain>
        <tissue evidence="1">Head and leg muscle</tissue>
    </source>
</reference>
<organism evidence="1 2">
    <name type="scientific">Asbolus verrucosus</name>
    <name type="common">Desert ironclad beetle</name>
    <dbReference type="NCBI Taxonomy" id="1661398"/>
    <lineage>
        <taxon>Eukaryota</taxon>
        <taxon>Metazoa</taxon>
        <taxon>Ecdysozoa</taxon>
        <taxon>Arthropoda</taxon>
        <taxon>Hexapoda</taxon>
        <taxon>Insecta</taxon>
        <taxon>Pterygota</taxon>
        <taxon>Neoptera</taxon>
        <taxon>Endopterygota</taxon>
        <taxon>Coleoptera</taxon>
        <taxon>Polyphaga</taxon>
        <taxon>Cucujiformia</taxon>
        <taxon>Tenebrionidae</taxon>
        <taxon>Pimeliinae</taxon>
        <taxon>Asbolus</taxon>
    </lineage>
</organism>
<comment type="caution">
    <text evidence="1">The sequence shown here is derived from an EMBL/GenBank/DDBJ whole genome shotgun (WGS) entry which is preliminary data.</text>
</comment>
<dbReference type="AlphaFoldDB" id="A0A482W2L0"/>